<sequence>MLGGTEHRTAVYTSVHKDSVEQGTCVTSVYKAMGSPKDHIAYCSIPGATDRLPTCGENPGFSNIATEHTEVCHVAQKIQTSAKSIEISVNPIEPLRYFEPYIRFFSRFASLSQKWLDFRVSKRNLYEAGAHRNADNQTILAKIIER</sequence>
<organism evidence="1 3">
    <name type="scientific">Legionella cherrii</name>
    <dbReference type="NCBI Taxonomy" id="28084"/>
    <lineage>
        <taxon>Bacteria</taxon>
        <taxon>Pseudomonadati</taxon>
        <taxon>Pseudomonadota</taxon>
        <taxon>Gammaproteobacteria</taxon>
        <taxon>Legionellales</taxon>
        <taxon>Legionellaceae</taxon>
        <taxon>Legionella</taxon>
    </lineage>
</organism>
<gene>
    <name evidence="1" type="ORF">Lche_0233</name>
    <name evidence="2" type="ORF">NCTC11976_01332</name>
</gene>
<reference evidence="2 4" key="2">
    <citation type="submission" date="2018-12" db="EMBL/GenBank/DDBJ databases">
        <authorList>
            <consortium name="Pathogen Informatics"/>
        </authorList>
    </citation>
    <scope>NUCLEOTIDE SEQUENCE [LARGE SCALE GENOMIC DNA]</scope>
    <source>
        <strain evidence="2 4">NCTC11976</strain>
    </source>
</reference>
<dbReference type="EMBL" id="LR134173">
    <property type="protein sequence ID" value="VEB35391.1"/>
    <property type="molecule type" value="Genomic_DNA"/>
</dbReference>
<dbReference type="Proteomes" id="UP000277577">
    <property type="component" value="Chromosome"/>
</dbReference>
<reference evidence="1 3" key="1">
    <citation type="submission" date="2015-11" db="EMBL/GenBank/DDBJ databases">
        <title>Genomic analysis of 38 Legionella species identifies large and diverse effector repertoires.</title>
        <authorList>
            <person name="Burstein D."/>
            <person name="Amaro F."/>
            <person name="Zusman T."/>
            <person name="Lifshitz Z."/>
            <person name="Cohen O."/>
            <person name="Gilbert J.A."/>
            <person name="Pupko T."/>
            <person name="Shuman H.A."/>
            <person name="Segal G."/>
        </authorList>
    </citation>
    <scope>NUCLEOTIDE SEQUENCE [LARGE SCALE GENOMIC DNA]</scope>
    <source>
        <strain evidence="1 3">ORW</strain>
    </source>
</reference>
<dbReference type="PATRIC" id="fig|28084.5.peg.249"/>
<evidence type="ECO:0000313" key="2">
    <source>
        <dbReference type="EMBL" id="VEB35391.1"/>
    </source>
</evidence>
<keyword evidence="4" id="KW-1185">Reference proteome</keyword>
<name>A0A0W0SHA2_9GAMM</name>
<protein>
    <submittedName>
        <fullName evidence="1">Uncharacterized protein</fullName>
    </submittedName>
</protein>
<dbReference type="Proteomes" id="UP000054921">
    <property type="component" value="Unassembled WGS sequence"/>
</dbReference>
<evidence type="ECO:0000313" key="3">
    <source>
        <dbReference type="Proteomes" id="UP000054921"/>
    </source>
</evidence>
<dbReference type="RefSeq" id="WP_028381186.1">
    <property type="nucleotide sequence ID" value="NZ_CAAAIT010000004.1"/>
</dbReference>
<evidence type="ECO:0000313" key="1">
    <source>
        <dbReference type="EMBL" id="KTC82553.1"/>
    </source>
</evidence>
<dbReference type="EMBL" id="LNXW01000008">
    <property type="protein sequence ID" value="KTC82553.1"/>
    <property type="molecule type" value="Genomic_DNA"/>
</dbReference>
<proteinExistence type="predicted"/>
<dbReference type="AlphaFoldDB" id="A0A0W0SHA2"/>
<accession>A0A0W0SHA2</accession>
<evidence type="ECO:0000313" key="4">
    <source>
        <dbReference type="Proteomes" id="UP000277577"/>
    </source>
</evidence>